<keyword evidence="4" id="KW-0804">Transcription</keyword>
<sequence>MYATERQLEIRAIAREHGRVEVKELADRLGVTPETVRRDLTLLERRGVLRRVHGGAIAVERLAIEPAVADRETRMSEAKQRIARAALDELPDGGAIAVDAGTTTAQLVALMPADRELTVVTHGVHLAIALAALPGITLHLLGGQLRGRTLAAVGAWAEQQLADVHVDVAFVGANGVTVEEGITTPDLAEARIKRALVRAASRTVILADHTKFGLVDFARVTPLADVDTLITDTGLDAEAAAEIEATGCRVVRA</sequence>
<dbReference type="OrthoDB" id="7688673at2"/>
<evidence type="ECO:0000259" key="6">
    <source>
        <dbReference type="PROSITE" id="PS51000"/>
    </source>
</evidence>
<dbReference type="GO" id="GO:0003700">
    <property type="term" value="F:DNA-binding transcription factor activity"/>
    <property type="evidence" value="ECO:0007669"/>
    <property type="project" value="InterPro"/>
</dbReference>
<dbReference type="InterPro" id="IPR001034">
    <property type="entry name" value="DeoR_HTH"/>
</dbReference>
<dbReference type="SUPFAM" id="SSF100950">
    <property type="entry name" value="NagB/RpiA/CoA transferase-like"/>
    <property type="match status" value="1"/>
</dbReference>
<comment type="caution">
    <text evidence="7">The sequence shown here is derived from an EMBL/GenBank/DDBJ whole genome shotgun (WGS) entry which is preliminary data.</text>
</comment>
<dbReference type="SMART" id="SM01134">
    <property type="entry name" value="DeoRC"/>
    <property type="match status" value="1"/>
</dbReference>
<feature type="domain" description="HTH deoR-type" evidence="6">
    <location>
        <begin position="3"/>
        <end position="58"/>
    </location>
</feature>
<dbReference type="PRINTS" id="PR00037">
    <property type="entry name" value="HTHLACR"/>
</dbReference>
<dbReference type="Gene3D" id="1.10.10.10">
    <property type="entry name" value="Winged helix-like DNA-binding domain superfamily/Winged helix DNA-binding domain"/>
    <property type="match status" value="1"/>
</dbReference>
<evidence type="ECO:0000313" key="8">
    <source>
        <dbReference type="Proteomes" id="UP000313849"/>
    </source>
</evidence>
<dbReference type="Gene3D" id="3.40.50.1360">
    <property type="match status" value="1"/>
</dbReference>
<evidence type="ECO:0000256" key="4">
    <source>
        <dbReference type="ARBA" id="ARBA00023163"/>
    </source>
</evidence>
<accession>A0A5C5BBH5</accession>
<dbReference type="InterPro" id="IPR050313">
    <property type="entry name" value="Carb_Metab_HTH_regulators"/>
</dbReference>
<dbReference type="InterPro" id="IPR014036">
    <property type="entry name" value="DeoR-like_C"/>
</dbReference>
<dbReference type="AlphaFoldDB" id="A0A5C5BBH5"/>
<comment type="function">
    <text evidence="5">Repressor of the lactose catabolism operon. Galactose-6-phosphate is the inducer.</text>
</comment>
<keyword evidence="3" id="KW-0805">Transcription regulation</keyword>
<dbReference type="PANTHER" id="PTHR30363">
    <property type="entry name" value="HTH-TYPE TRANSCRIPTIONAL REGULATOR SRLR-RELATED"/>
    <property type="match status" value="1"/>
</dbReference>
<keyword evidence="8" id="KW-1185">Reference proteome</keyword>
<name>A0A5C5BBH5_9MICO</name>
<dbReference type="InterPro" id="IPR037171">
    <property type="entry name" value="NagB/RpiA_transferase-like"/>
</dbReference>
<dbReference type="Proteomes" id="UP000313849">
    <property type="component" value="Unassembled WGS sequence"/>
</dbReference>
<dbReference type="EMBL" id="VENP01000057">
    <property type="protein sequence ID" value="TNU73226.1"/>
    <property type="molecule type" value="Genomic_DNA"/>
</dbReference>
<organism evidence="7 8">
    <name type="scientific">Miniimonas arenae</name>
    <dbReference type="NCBI Taxonomy" id="676201"/>
    <lineage>
        <taxon>Bacteria</taxon>
        <taxon>Bacillati</taxon>
        <taxon>Actinomycetota</taxon>
        <taxon>Actinomycetes</taxon>
        <taxon>Micrococcales</taxon>
        <taxon>Beutenbergiaceae</taxon>
        <taxon>Miniimonas</taxon>
    </lineage>
</organism>
<evidence type="ECO:0000313" key="7">
    <source>
        <dbReference type="EMBL" id="TNU73226.1"/>
    </source>
</evidence>
<dbReference type="Pfam" id="PF08220">
    <property type="entry name" value="HTH_DeoR"/>
    <property type="match status" value="1"/>
</dbReference>
<dbReference type="InterPro" id="IPR036388">
    <property type="entry name" value="WH-like_DNA-bd_sf"/>
</dbReference>
<reference evidence="7 8" key="1">
    <citation type="submission" date="2019-06" db="EMBL/GenBank/DDBJ databases">
        <title>Draft genome sequence of Miniimonas arenae KCTC 19750T isolated from sea sand.</title>
        <authorList>
            <person name="Park S.-J."/>
        </authorList>
    </citation>
    <scope>NUCLEOTIDE SEQUENCE [LARGE SCALE GENOMIC DNA]</scope>
    <source>
        <strain evidence="7 8">KCTC 19750</strain>
    </source>
</reference>
<evidence type="ECO:0000256" key="2">
    <source>
        <dbReference type="ARBA" id="ARBA00022491"/>
    </source>
</evidence>
<dbReference type="PROSITE" id="PS51000">
    <property type="entry name" value="HTH_DEOR_2"/>
    <property type="match status" value="1"/>
</dbReference>
<dbReference type="Pfam" id="PF00455">
    <property type="entry name" value="DeoRC"/>
    <property type="match status" value="1"/>
</dbReference>
<evidence type="ECO:0000256" key="1">
    <source>
        <dbReference type="ARBA" id="ARBA00021390"/>
    </source>
</evidence>
<proteinExistence type="predicted"/>
<dbReference type="InterPro" id="IPR036390">
    <property type="entry name" value="WH_DNA-bd_sf"/>
</dbReference>
<dbReference type="PANTHER" id="PTHR30363:SF4">
    <property type="entry name" value="GLYCEROL-3-PHOSPHATE REGULON REPRESSOR"/>
    <property type="match status" value="1"/>
</dbReference>
<dbReference type="SUPFAM" id="SSF46785">
    <property type="entry name" value="Winged helix' DNA-binding domain"/>
    <property type="match status" value="1"/>
</dbReference>
<protein>
    <recommendedName>
        <fullName evidence="1">Lactose phosphotransferase system repressor</fullName>
    </recommendedName>
</protein>
<keyword evidence="2" id="KW-0678">Repressor</keyword>
<gene>
    <name evidence="7" type="ORF">FH969_12575</name>
</gene>
<evidence type="ECO:0000256" key="3">
    <source>
        <dbReference type="ARBA" id="ARBA00023015"/>
    </source>
</evidence>
<evidence type="ECO:0000256" key="5">
    <source>
        <dbReference type="ARBA" id="ARBA00024937"/>
    </source>
</evidence>
<dbReference type="SMART" id="SM00420">
    <property type="entry name" value="HTH_DEOR"/>
    <property type="match status" value="1"/>
</dbReference>
<dbReference type="RefSeq" id="WP_139987456.1">
    <property type="nucleotide sequence ID" value="NZ_VENP01000057.1"/>
</dbReference>